<proteinExistence type="predicted"/>
<sequence length="76" mass="8934">MNFKKATIIKNGIEFILINPEMDIKIETLCDLFGQNTIKVNYLGFGQFNIEAINNNEEYFSLIDSFFDLKWEEFSI</sequence>
<protein>
    <submittedName>
        <fullName evidence="1">Uncharacterized protein</fullName>
    </submittedName>
</protein>
<evidence type="ECO:0000313" key="2">
    <source>
        <dbReference type="Proteomes" id="UP001168552"/>
    </source>
</evidence>
<gene>
    <name evidence="1" type="ORF">QWY31_09500</name>
</gene>
<reference evidence="1" key="1">
    <citation type="submission" date="2023-06" db="EMBL/GenBank/DDBJ databases">
        <title>Cytophagales bacterium Strain LB-30, isolated from soil.</title>
        <authorList>
            <person name="Liu B."/>
        </authorList>
    </citation>
    <scope>NUCLEOTIDE SEQUENCE</scope>
    <source>
        <strain evidence="1">LB-30</strain>
    </source>
</reference>
<dbReference type="Proteomes" id="UP001168552">
    <property type="component" value="Unassembled WGS sequence"/>
</dbReference>
<accession>A0ABT8F5N2</accession>
<evidence type="ECO:0000313" key="1">
    <source>
        <dbReference type="EMBL" id="MDN4165737.1"/>
    </source>
</evidence>
<name>A0ABT8F5N2_9BACT</name>
<organism evidence="1 2">
    <name type="scientific">Shiella aurantiaca</name>
    <dbReference type="NCBI Taxonomy" id="3058365"/>
    <lineage>
        <taxon>Bacteria</taxon>
        <taxon>Pseudomonadati</taxon>
        <taxon>Bacteroidota</taxon>
        <taxon>Cytophagia</taxon>
        <taxon>Cytophagales</taxon>
        <taxon>Shiellaceae</taxon>
        <taxon>Shiella</taxon>
    </lineage>
</organism>
<keyword evidence="2" id="KW-1185">Reference proteome</keyword>
<comment type="caution">
    <text evidence="1">The sequence shown here is derived from an EMBL/GenBank/DDBJ whole genome shotgun (WGS) entry which is preliminary data.</text>
</comment>
<dbReference type="EMBL" id="JAUHJS010000004">
    <property type="protein sequence ID" value="MDN4165737.1"/>
    <property type="molecule type" value="Genomic_DNA"/>
</dbReference>
<dbReference type="RefSeq" id="WP_320004267.1">
    <property type="nucleotide sequence ID" value="NZ_JAUHJS010000004.1"/>
</dbReference>